<dbReference type="SUPFAM" id="SSF52540">
    <property type="entry name" value="P-loop containing nucleoside triphosphate hydrolases"/>
    <property type="match status" value="1"/>
</dbReference>
<name>A0A085B923_9FLAO</name>
<dbReference type="eggNOG" id="COG5635">
    <property type="taxonomic scope" value="Bacteria"/>
</dbReference>
<dbReference type="OrthoDB" id="1488560at2"/>
<gene>
    <name evidence="2" type="ORF">IO89_15715</name>
</gene>
<proteinExistence type="predicted"/>
<dbReference type="RefSeq" id="WP_034978248.1">
    <property type="nucleotide sequence ID" value="NZ_FOFI01000005.1"/>
</dbReference>
<evidence type="ECO:0000259" key="1">
    <source>
        <dbReference type="PROSITE" id="PS50837"/>
    </source>
</evidence>
<dbReference type="PROSITE" id="PS50837">
    <property type="entry name" value="NACHT"/>
    <property type="match status" value="1"/>
</dbReference>
<organism evidence="2 3">
    <name type="scientific">Epilithonimonas lactis</name>
    <dbReference type="NCBI Taxonomy" id="421072"/>
    <lineage>
        <taxon>Bacteria</taxon>
        <taxon>Pseudomonadati</taxon>
        <taxon>Bacteroidota</taxon>
        <taxon>Flavobacteriia</taxon>
        <taxon>Flavobacteriales</taxon>
        <taxon>Weeksellaceae</taxon>
        <taxon>Chryseobacterium group</taxon>
        <taxon>Epilithonimonas</taxon>
    </lineage>
</organism>
<dbReference type="InterPro" id="IPR027417">
    <property type="entry name" value="P-loop_NTPase"/>
</dbReference>
<protein>
    <recommendedName>
        <fullName evidence="1">NACHT domain-containing protein</fullName>
    </recommendedName>
</protein>
<accession>A0A085B923</accession>
<comment type="caution">
    <text evidence="2">The sequence shown here is derived from an EMBL/GenBank/DDBJ whole genome shotgun (WGS) entry which is preliminary data.</text>
</comment>
<dbReference type="PANTHER" id="PTHR46844:SF1">
    <property type="entry name" value="SLR5058 PROTEIN"/>
    <property type="match status" value="1"/>
</dbReference>
<dbReference type="STRING" id="421072.SAMN04488097_3550"/>
<dbReference type="Proteomes" id="UP000028623">
    <property type="component" value="Unassembled WGS sequence"/>
</dbReference>
<sequence length="616" mass="72535">MEPISTTAAITTLLSTFKDPIVKKFNNLTIEIDHLFNNSLNNYVTNYYNKYSKTKTFIYRDEKIDFYEVFYPVTIKNSSKICKNTDDLKKIIFEEKFITIIGSAGSGKSMLMKHIFLSCIHQFYTVPIVVELRNLNDLDITIFDYISSVLTKNKLAKSDKILEKILHEGNFVFLLDGYDEIFSDNKNKITNEIEELVDLYPNNAFIITSRPGANAESFQRFNNFFVQPLNSKQVNEFVNIQFKNHENKESIGKIISVIEKKENKHYLDYFTNPLLLSMFIFTFSSHPEIPKNKSKFYWNVFDTLCTKHDTFTKKGFWLHERKSKLKNEELELILKWFSYISLFKGKYNFDVEYLRQTLASIVEKFKLNCEVDDLIYDFSVSISILIQDGIEYSFPHKSLQEYFVSMLIQSLNDEQKKAIYTEKFKLLRNKTTGGNQNFFKLCEEVDGPAFLRYFLIPLGEEYINLEPTGINHNDKLKNFFAFFEMRIILRKIESNLVFVGTGYRVRPIHTFLEFFNKTNVFGDFDYNNFSCLSLLEKIKLEYIREESFDDDDDDNDDSQELEIFLHKNFEDALSYIKCSKLINAESNFNKFMVEKISELNTQIKEEFLSTSQLLNL</sequence>
<dbReference type="EMBL" id="JPLY01000005">
    <property type="protein sequence ID" value="KFC18968.1"/>
    <property type="molecule type" value="Genomic_DNA"/>
</dbReference>
<evidence type="ECO:0000313" key="3">
    <source>
        <dbReference type="Proteomes" id="UP000028623"/>
    </source>
</evidence>
<dbReference type="Gene3D" id="3.40.50.300">
    <property type="entry name" value="P-loop containing nucleotide triphosphate hydrolases"/>
    <property type="match status" value="1"/>
</dbReference>
<feature type="domain" description="NACHT" evidence="1">
    <location>
        <begin position="96"/>
        <end position="213"/>
    </location>
</feature>
<dbReference type="AlphaFoldDB" id="A0A085B923"/>
<reference evidence="2 3" key="1">
    <citation type="submission" date="2014-07" db="EMBL/GenBank/DDBJ databases">
        <title>Epilithonimonas lactis LMG 22401 Genome.</title>
        <authorList>
            <person name="Pipes S.E."/>
            <person name="Stropko S.J."/>
        </authorList>
    </citation>
    <scope>NUCLEOTIDE SEQUENCE [LARGE SCALE GENOMIC DNA]</scope>
    <source>
        <strain evidence="2 3">LMG 24401</strain>
    </source>
</reference>
<evidence type="ECO:0000313" key="2">
    <source>
        <dbReference type="EMBL" id="KFC18968.1"/>
    </source>
</evidence>
<dbReference type="Pfam" id="PF05729">
    <property type="entry name" value="NACHT"/>
    <property type="match status" value="1"/>
</dbReference>
<dbReference type="InterPro" id="IPR007111">
    <property type="entry name" value="NACHT_NTPase"/>
</dbReference>
<dbReference type="PANTHER" id="PTHR46844">
    <property type="entry name" value="SLR5058 PROTEIN"/>
    <property type="match status" value="1"/>
</dbReference>
<keyword evidence="3" id="KW-1185">Reference proteome</keyword>